<name>A0A2P2PQD2_RHIMU</name>
<proteinExistence type="predicted"/>
<organism evidence="1">
    <name type="scientific">Rhizophora mucronata</name>
    <name type="common">Asiatic mangrove</name>
    <dbReference type="NCBI Taxonomy" id="61149"/>
    <lineage>
        <taxon>Eukaryota</taxon>
        <taxon>Viridiplantae</taxon>
        <taxon>Streptophyta</taxon>
        <taxon>Embryophyta</taxon>
        <taxon>Tracheophyta</taxon>
        <taxon>Spermatophyta</taxon>
        <taxon>Magnoliopsida</taxon>
        <taxon>eudicotyledons</taxon>
        <taxon>Gunneridae</taxon>
        <taxon>Pentapetalae</taxon>
        <taxon>rosids</taxon>
        <taxon>fabids</taxon>
        <taxon>Malpighiales</taxon>
        <taxon>Rhizophoraceae</taxon>
        <taxon>Rhizophora</taxon>
    </lineage>
</organism>
<protein>
    <submittedName>
        <fullName evidence="1">Uncharacterized protein</fullName>
    </submittedName>
</protein>
<dbReference type="EMBL" id="GGEC01076315">
    <property type="protein sequence ID" value="MBX56799.1"/>
    <property type="molecule type" value="Transcribed_RNA"/>
</dbReference>
<evidence type="ECO:0000313" key="1">
    <source>
        <dbReference type="EMBL" id="MBX56799.1"/>
    </source>
</evidence>
<sequence length="14" mass="1627">MVIPFRSIAGLLYF</sequence>
<reference evidence="1" key="1">
    <citation type="submission" date="2018-02" db="EMBL/GenBank/DDBJ databases">
        <title>Rhizophora mucronata_Transcriptome.</title>
        <authorList>
            <person name="Meera S.P."/>
            <person name="Sreeshan A."/>
            <person name="Augustine A."/>
        </authorList>
    </citation>
    <scope>NUCLEOTIDE SEQUENCE</scope>
    <source>
        <tissue evidence="1">Leaf</tissue>
    </source>
</reference>
<accession>A0A2P2PQD2</accession>